<evidence type="ECO:0000313" key="4">
    <source>
        <dbReference type="Proteomes" id="UP000703269"/>
    </source>
</evidence>
<gene>
    <name evidence="3" type="ORF">PsYK624_119560</name>
</gene>
<proteinExistence type="predicted"/>
<feature type="region of interest" description="Disordered" evidence="1">
    <location>
        <begin position="1"/>
        <end position="52"/>
    </location>
</feature>
<reference evidence="3 4" key="1">
    <citation type="submission" date="2021-08" db="EMBL/GenBank/DDBJ databases">
        <title>Draft Genome Sequence of Phanerochaete sordida strain YK-624.</title>
        <authorList>
            <person name="Mori T."/>
            <person name="Dohra H."/>
            <person name="Suzuki T."/>
            <person name="Kawagishi H."/>
            <person name="Hirai H."/>
        </authorList>
    </citation>
    <scope>NUCLEOTIDE SEQUENCE [LARGE SCALE GENOMIC DNA]</scope>
    <source>
        <strain evidence="3 4">YK-624</strain>
    </source>
</reference>
<protein>
    <submittedName>
        <fullName evidence="3">NADAR family protein</fullName>
    </submittedName>
</protein>
<dbReference type="CDD" id="cd15457">
    <property type="entry name" value="NADAR"/>
    <property type="match status" value="2"/>
</dbReference>
<evidence type="ECO:0000256" key="1">
    <source>
        <dbReference type="SAM" id="MobiDB-lite"/>
    </source>
</evidence>
<comment type="caution">
    <text evidence="3">The sequence shown here is derived from an EMBL/GenBank/DDBJ whole genome shotgun (WGS) entry which is preliminary data.</text>
</comment>
<dbReference type="Proteomes" id="UP000703269">
    <property type="component" value="Unassembled WGS sequence"/>
</dbReference>
<dbReference type="OrthoDB" id="206452at2759"/>
<accession>A0A9P3LIK5</accession>
<dbReference type="AlphaFoldDB" id="A0A9P3LIK5"/>
<name>A0A9P3LIK5_9APHY</name>
<dbReference type="InterPro" id="IPR012816">
    <property type="entry name" value="NADAR"/>
</dbReference>
<dbReference type="EMBL" id="BPQB01000052">
    <property type="protein sequence ID" value="GJE95769.1"/>
    <property type="molecule type" value="Genomic_DNA"/>
</dbReference>
<evidence type="ECO:0000313" key="3">
    <source>
        <dbReference type="EMBL" id="GJE95769.1"/>
    </source>
</evidence>
<feature type="region of interest" description="Disordered" evidence="1">
    <location>
        <begin position="220"/>
        <end position="253"/>
    </location>
</feature>
<dbReference type="InterPro" id="IPR037238">
    <property type="entry name" value="YbiA-like_sf"/>
</dbReference>
<dbReference type="Gene3D" id="1.10.357.40">
    <property type="entry name" value="YbiA-like"/>
    <property type="match status" value="2"/>
</dbReference>
<dbReference type="NCBIfam" id="TIGR02464">
    <property type="entry name" value="ribofla_fusion"/>
    <property type="match status" value="2"/>
</dbReference>
<feature type="domain" description="NADAR" evidence="2">
    <location>
        <begin position="76"/>
        <end position="216"/>
    </location>
</feature>
<organism evidence="3 4">
    <name type="scientific">Phanerochaete sordida</name>
    <dbReference type="NCBI Taxonomy" id="48140"/>
    <lineage>
        <taxon>Eukaryota</taxon>
        <taxon>Fungi</taxon>
        <taxon>Dikarya</taxon>
        <taxon>Basidiomycota</taxon>
        <taxon>Agaricomycotina</taxon>
        <taxon>Agaricomycetes</taxon>
        <taxon>Polyporales</taxon>
        <taxon>Phanerochaetaceae</taxon>
        <taxon>Phanerochaete</taxon>
    </lineage>
</organism>
<evidence type="ECO:0000259" key="2">
    <source>
        <dbReference type="Pfam" id="PF08719"/>
    </source>
</evidence>
<keyword evidence="4" id="KW-1185">Reference proteome</keyword>
<dbReference type="SUPFAM" id="SSF143990">
    <property type="entry name" value="YbiA-like"/>
    <property type="match status" value="2"/>
</dbReference>
<sequence length="423" mass="47090">MLGMDDSMQTGVNDLSLDGIPLQHSNSLRESTRPQRAGDAQGAPSGSGLGGILRRSITLHTPRDGSRRQESSSISFYDRDRPYHEFINNTSYPVQYNGKTYPTAEHLYQAHKYFSTRADIAEQLRTIPNASDALKESLQQKQHQRKDWFQVNVGFMDLVLEAKFTQHSALREMLVGTGSRDLVYANSNDSFWGVGNNRRGKNELGKALMRVRSKLQALQPVLPDGPPAVRQVSKPLPLPPRSSSGRPAVEPDRVQDMSTTYGAPIMFYGPNEPYYEFANALPCKVRHGEDEYPTAEHLYQASKFFHSKNPGLADHIRVQPTCYAAIQAARRLLNAQRSDWPKARQPSMEATLKAKFSQHQDLRQMLLSTGDKQLVYANPNDAFWGLGLDGSGMNELGKSLMSLRDALRAQSLGDAGAGPDNDE</sequence>
<dbReference type="Pfam" id="PF08719">
    <property type="entry name" value="NADAR"/>
    <property type="match status" value="2"/>
</dbReference>
<feature type="domain" description="NADAR" evidence="2">
    <location>
        <begin position="266"/>
        <end position="408"/>
    </location>
</feature>